<proteinExistence type="predicted"/>
<dbReference type="STRING" id="1160895.CM19_01545"/>
<keyword evidence="3" id="KW-1185">Reference proteome</keyword>
<accession>A0A031LU89</accession>
<organism evidence="2 3">
    <name type="scientific">Candidatus Acidianus copahuensis</name>
    <dbReference type="NCBI Taxonomy" id="1160895"/>
    <lineage>
        <taxon>Archaea</taxon>
        <taxon>Thermoproteota</taxon>
        <taxon>Thermoprotei</taxon>
        <taxon>Sulfolobales</taxon>
        <taxon>Sulfolobaceae</taxon>
        <taxon>Acidianus</taxon>
    </lineage>
</organism>
<dbReference type="EMBL" id="JFZT01000015">
    <property type="protein sequence ID" value="EZQ11391.1"/>
    <property type="molecule type" value="Genomic_DNA"/>
</dbReference>
<feature type="domain" description="HTH bat-type" evidence="1">
    <location>
        <begin position="145"/>
        <end position="195"/>
    </location>
</feature>
<dbReference type="Pfam" id="PF04967">
    <property type="entry name" value="HTH_10"/>
    <property type="match status" value="1"/>
</dbReference>
<dbReference type="InterPro" id="IPR007050">
    <property type="entry name" value="HTH_bacterioopsin"/>
</dbReference>
<evidence type="ECO:0000313" key="3">
    <source>
        <dbReference type="Proteomes" id="UP000024332"/>
    </source>
</evidence>
<evidence type="ECO:0000259" key="1">
    <source>
        <dbReference type="Pfam" id="PF04967"/>
    </source>
</evidence>
<dbReference type="RefSeq" id="WP_048098636.1">
    <property type="nucleotide sequence ID" value="NZ_JFZT01000015.1"/>
</dbReference>
<evidence type="ECO:0000313" key="2">
    <source>
        <dbReference type="EMBL" id="EZQ11391.1"/>
    </source>
</evidence>
<sequence>MKRGPIEATVVIENHPCQVIGLISELDLKASVENVKLGDNTTDHIMTFERKIDDEIVSEIKKRSIKSLRLSDFKVWVRTNGCGVCRLLYSSEIVVEKVKVIGPKTVLYTLLVLNNTALKDFIRKVSEGGSKVTVLNTTVVSDNELTERQKEILKLAYKLGYFDEDRKISLSELAGKLGISAPTLEEILRKALRKAVKYYLDKKVE</sequence>
<dbReference type="AlphaFoldDB" id="A0A031LU89"/>
<gene>
    <name evidence="2" type="ORF">CM19_01545</name>
</gene>
<dbReference type="InterPro" id="IPR013324">
    <property type="entry name" value="RNA_pol_sigma_r3/r4-like"/>
</dbReference>
<dbReference type="Proteomes" id="UP000024332">
    <property type="component" value="Unassembled WGS sequence"/>
</dbReference>
<dbReference type="PANTHER" id="PTHR34236:SF2">
    <property type="entry name" value="HTH BAT-TYPE DOMAIN-CONTAINING PROTEIN"/>
    <property type="match status" value="1"/>
</dbReference>
<name>A0A031LU89_9CREN</name>
<dbReference type="InterPro" id="IPR036388">
    <property type="entry name" value="WH-like_DNA-bd_sf"/>
</dbReference>
<protein>
    <submittedName>
        <fullName evidence="2">RNA polymerase sigma70</fullName>
    </submittedName>
</protein>
<dbReference type="OrthoDB" id="202021at2157"/>
<dbReference type="SUPFAM" id="SSF88659">
    <property type="entry name" value="Sigma3 and sigma4 domains of RNA polymerase sigma factors"/>
    <property type="match status" value="1"/>
</dbReference>
<dbReference type="PANTHER" id="PTHR34236">
    <property type="entry name" value="DIMETHYL SULFOXIDE REDUCTASE TRANSCRIPTIONAL ACTIVATOR"/>
    <property type="match status" value="1"/>
</dbReference>
<dbReference type="Gene3D" id="1.10.10.10">
    <property type="entry name" value="Winged helix-like DNA-binding domain superfamily/Winged helix DNA-binding domain"/>
    <property type="match status" value="1"/>
</dbReference>
<reference evidence="2 3" key="1">
    <citation type="submission" date="2014-03" db="EMBL/GenBank/DDBJ databases">
        <title>Draft genome sequence of the novel thermoacidophilic archaea Acidianus copahuensis ALE1 strain, isolated from Copahue volcanic area in Neuquen Argentina.</title>
        <authorList>
            <person name="Urbieta M.S."/>
            <person name="Rascovan N."/>
            <person name="Castro C."/>
            <person name="Revale S."/>
            <person name="Giaveno M.A."/>
            <person name="Vazquez M.P."/>
            <person name="Donati E.R."/>
        </authorList>
    </citation>
    <scope>NUCLEOTIDE SEQUENCE [LARGE SCALE GENOMIC DNA]</scope>
    <source>
        <strain evidence="2 3">ALE1</strain>
    </source>
</reference>
<comment type="caution">
    <text evidence="2">The sequence shown here is derived from an EMBL/GenBank/DDBJ whole genome shotgun (WGS) entry which is preliminary data.</text>
</comment>